<evidence type="ECO:0000313" key="4">
    <source>
        <dbReference type="EMBL" id="MBP0438162.1"/>
    </source>
</evidence>
<feature type="region of interest" description="Disordered" evidence="1">
    <location>
        <begin position="147"/>
        <end position="206"/>
    </location>
</feature>
<proteinExistence type="predicted"/>
<evidence type="ECO:0000259" key="3">
    <source>
        <dbReference type="Pfam" id="PF05239"/>
    </source>
</evidence>
<feature type="compositionally biased region" description="Low complexity" evidence="1">
    <location>
        <begin position="148"/>
        <end position="206"/>
    </location>
</feature>
<keyword evidence="5" id="KW-1185">Reference proteome</keyword>
<feature type="chain" id="PRO_5035177874" evidence="2">
    <location>
        <begin position="22"/>
        <end position="346"/>
    </location>
</feature>
<name>A0A8J7R5K7_9HYPH</name>
<evidence type="ECO:0000313" key="5">
    <source>
        <dbReference type="Proteomes" id="UP000666240"/>
    </source>
</evidence>
<dbReference type="EMBL" id="JAGIYY010000001">
    <property type="protein sequence ID" value="MBP0438162.1"/>
    <property type="molecule type" value="Genomic_DNA"/>
</dbReference>
<dbReference type="AlphaFoldDB" id="A0A8J7R5K7"/>
<sequence length="346" mass="35282">MIRTLLATTAIATVIATGAMAQTATQPTAASPAPAAPTATEAPAAAVMPADGHLASNVIGENVYNGAGDDAENIGNVNDLVMNNEGQIESVVIGVGGFLGIGEKNVAISFDELDWAERDGDRYLTVATTKDALTSLPAFDRRAYDPQTAATASNTAAPAGGTMTTVPASGATTTTDTAMAPAANTTTTTTAPATATTPTAGATTAAPAGTAMAPAAGGAAMNSTDTTTTAAVDRSQMTEVPADQLSAENLEGTTVYGANEENVGDIGDVILTSDGQVDAVIIDVGGFLGIGEKQVAVGMDDLAFMQDAQGNRYLYTNFTEEQLEAQPEYNEENWASQRDQMRMINR</sequence>
<dbReference type="SUPFAM" id="SSF50346">
    <property type="entry name" value="PRC-barrel domain"/>
    <property type="match status" value="2"/>
</dbReference>
<accession>A0A8J7R5K7</accession>
<reference evidence="4" key="1">
    <citation type="submission" date="2021-03" db="EMBL/GenBank/DDBJ databases">
        <title>Genome sequencing and assembly of Tianweitania sediminis.</title>
        <authorList>
            <person name="Chhetri G."/>
        </authorList>
    </citation>
    <scope>NUCLEOTIDE SEQUENCE</scope>
    <source>
        <strain evidence="4">Z8</strain>
    </source>
</reference>
<feature type="domain" description="PRC-barrel" evidence="3">
    <location>
        <begin position="53"/>
        <end position="132"/>
    </location>
</feature>
<protein>
    <submittedName>
        <fullName evidence="4">PRC-barrel domain-containing protein</fullName>
    </submittedName>
</protein>
<gene>
    <name evidence="4" type="ORF">J5Y06_05845</name>
</gene>
<dbReference type="Pfam" id="PF05239">
    <property type="entry name" value="PRC"/>
    <property type="match status" value="2"/>
</dbReference>
<dbReference type="InterPro" id="IPR027275">
    <property type="entry name" value="PRC-brl_dom"/>
</dbReference>
<organism evidence="4 5">
    <name type="scientific">Tianweitania sediminis</name>
    <dbReference type="NCBI Taxonomy" id="1502156"/>
    <lineage>
        <taxon>Bacteria</taxon>
        <taxon>Pseudomonadati</taxon>
        <taxon>Pseudomonadota</taxon>
        <taxon>Alphaproteobacteria</taxon>
        <taxon>Hyphomicrobiales</taxon>
        <taxon>Phyllobacteriaceae</taxon>
        <taxon>Tianweitania</taxon>
    </lineage>
</organism>
<dbReference type="InterPro" id="IPR011033">
    <property type="entry name" value="PRC_barrel-like_sf"/>
</dbReference>
<feature type="domain" description="PRC-barrel" evidence="3">
    <location>
        <begin position="243"/>
        <end position="323"/>
    </location>
</feature>
<evidence type="ECO:0000256" key="1">
    <source>
        <dbReference type="SAM" id="MobiDB-lite"/>
    </source>
</evidence>
<dbReference type="PANTHER" id="PTHR36505:SF1">
    <property type="entry name" value="BLR1072 PROTEIN"/>
    <property type="match status" value="1"/>
</dbReference>
<keyword evidence="2" id="KW-0732">Signal</keyword>
<dbReference type="Gene3D" id="2.30.30.240">
    <property type="entry name" value="PRC-barrel domain"/>
    <property type="match status" value="2"/>
</dbReference>
<dbReference type="RefSeq" id="WP_209334085.1">
    <property type="nucleotide sequence ID" value="NZ_JAGIYY010000001.1"/>
</dbReference>
<dbReference type="Proteomes" id="UP000666240">
    <property type="component" value="Unassembled WGS sequence"/>
</dbReference>
<evidence type="ECO:0000256" key="2">
    <source>
        <dbReference type="SAM" id="SignalP"/>
    </source>
</evidence>
<feature type="signal peptide" evidence="2">
    <location>
        <begin position="1"/>
        <end position="21"/>
    </location>
</feature>
<comment type="caution">
    <text evidence="4">The sequence shown here is derived from an EMBL/GenBank/DDBJ whole genome shotgun (WGS) entry which is preliminary data.</text>
</comment>
<dbReference type="PANTHER" id="PTHR36505">
    <property type="entry name" value="BLR1072 PROTEIN"/>
    <property type="match status" value="1"/>
</dbReference>